<keyword evidence="2" id="KW-1185">Reference proteome</keyword>
<protein>
    <submittedName>
        <fullName evidence="1">Uncharacterized protein</fullName>
    </submittedName>
</protein>
<organism evidence="1 2">
    <name type="scientific">Araneus ventricosus</name>
    <name type="common">Orbweaver spider</name>
    <name type="synonym">Epeira ventricosa</name>
    <dbReference type="NCBI Taxonomy" id="182803"/>
    <lineage>
        <taxon>Eukaryota</taxon>
        <taxon>Metazoa</taxon>
        <taxon>Ecdysozoa</taxon>
        <taxon>Arthropoda</taxon>
        <taxon>Chelicerata</taxon>
        <taxon>Arachnida</taxon>
        <taxon>Araneae</taxon>
        <taxon>Araneomorphae</taxon>
        <taxon>Entelegynae</taxon>
        <taxon>Araneoidea</taxon>
        <taxon>Araneidae</taxon>
        <taxon>Araneus</taxon>
    </lineage>
</organism>
<evidence type="ECO:0000313" key="1">
    <source>
        <dbReference type="EMBL" id="GBM32440.1"/>
    </source>
</evidence>
<feature type="non-terminal residue" evidence="1">
    <location>
        <position position="71"/>
    </location>
</feature>
<name>A0A4Y2ET99_ARAVE</name>
<accession>A0A4Y2ET99</accession>
<evidence type="ECO:0000313" key="2">
    <source>
        <dbReference type="Proteomes" id="UP000499080"/>
    </source>
</evidence>
<dbReference type="EMBL" id="BGPR01000708">
    <property type="protein sequence ID" value="GBM32440.1"/>
    <property type="molecule type" value="Genomic_DNA"/>
</dbReference>
<proteinExistence type="predicted"/>
<dbReference type="Proteomes" id="UP000499080">
    <property type="component" value="Unassembled WGS sequence"/>
</dbReference>
<sequence>MAYDNPWIEYAADPHVRRNFRASNLRPSEPKIKILPRGHLGLWILVKTLLRRRKNLKSQLSYRILPLMNCL</sequence>
<comment type="caution">
    <text evidence="1">The sequence shown here is derived from an EMBL/GenBank/DDBJ whole genome shotgun (WGS) entry which is preliminary data.</text>
</comment>
<gene>
    <name evidence="1" type="ORF">AVEN_136021_1</name>
</gene>
<dbReference type="AlphaFoldDB" id="A0A4Y2ET99"/>
<reference evidence="1 2" key="1">
    <citation type="journal article" date="2019" name="Sci. Rep.">
        <title>Orb-weaving spider Araneus ventricosus genome elucidates the spidroin gene catalogue.</title>
        <authorList>
            <person name="Kono N."/>
            <person name="Nakamura H."/>
            <person name="Ohtoshi R."/>
            <person name="Moran D.A.P."/>
            <person name="Shinohara A."/>
            <person name="Yoshida Y."/>
            <person name="Fujiwara M."/>
            <person name="Mori M."/>
            <person name="Tomita M."/>
            <person name="Arakawa K."/>
        </authorList>
    </citation>
    <scope>NUCLEOTIDE SEQUENCE [LARGE SCALE GENOMIC DNA]</scope>
</reference>